<dbReference type="SMART" id="SM01218">
    <property type="entry name" value="FoP_duplication"/>
    <property type="match status" value="1"/>
</dbReference>
<feature type="compositionally biased region" description="Acidic residues" evidence="2">
    <location>
        <begin position="432"/>
        <end position="446"/>
    </location>
</feature>
<dbReference type="Proteomes" id="UP001362999">
    <property type="component" value="Unassembled WGS sequence"/>
</dbReference>
<dbReference type="Pfam" id="PF13865">
    <property type="entry name" value="FoP_duplication"/>
    <property type="match status" value="1"/>
</dbReference>
<name>A0AAW0EAK8_9AGAR</name>
<dbReference type="AlphaFoldDB" id="A0AAW0EAK8"/>
<dbReference type="InterPro" id="IPR019416">
    <property type="entry name" value="NCBP3"/>
</dbReference>
<accession>A0AAW0EAK8</accession>
<comment type="caution">
    <text evidence="4">The sequence shown here is derived from an EMBL/GenBank/DDBJ whole genome shotgun (WGS) entry which is preliminary data.</text>
</comment>
<reference evidence="4 5" key="1">
    <citation type="journal article" date="2024" name="J Genomics">
        <title>Draft genome sequencing and assembly of Favolaschia claudopus CIRM-BRFM 2984 isolated from oak limbs.</title>
        <authorList>
            <person name="Navarro D."/>
            <person name="Drula E."/>
            <person name="Chaduli D."/>
            <person name="Cazenave R."/>
            <person name="Ahrendt S."/>
            <person name="Wang J."/>
            <person name="Lipzen A."/>
            <person name="Daum C."/>
            <person name="Barry K."/>
            <person name="Grigoriev I.V."/>
            <person name="Favel A."/>
            <person name="Rosso M.N."/>
            <person name="Martin F."/>
        </authorList>
    </citation>
    <scope>NUCLEOTIDE SEQUENCE [LARGE SCALE GENOMIC DNA]</scope>
    <source>
        <strain evidence="4 5">CIRM-BRFM 2984</strain>
    </source>
</reference>
<evidence type="ECO:0000313" key="4">
    <source>
        <dbReference type="EMBL" id="KAK7061331.1"/>
    </source>
</evidence>
<feature type="domain" description="Chromatin target of PRMT1 protein C-terminal" evidence="3">
    <location>
        <begin position="383"/>
        <end position="445"/>
    </location>
</feature>
<proteinExistence type="predicted"/>
<dbReference type="GO" id="GO:0003729">
    <property type="term" value="F:mRNA binding"/>
    <property type="evidence" value="ECO:0007669"/>
    <property type="project" value="InterPro"/>
</dbReference>
<dbReference type="Pfam" id="PF10309">
    <property type="entry name" value="NCBP3"/>
    <property type="match status" value="1"/>
</dbReference>
<feature type="compositionally biased region" description="Basic and acidic residues" evidence="2">
    <location>
        <begin position="404"/>
        <end position="422"/>
    </location>
</feature>
<sequence>MSRVTCDNSLLTRIFAPLPLPRHCLDIVCSLYNAMDTFPEDAAPDAFPTLSYDDTAYEEQLPTAAEQASLARRIGTTKVYLLSESVATKVGGKRKHGEEDVIDAEDIDMDQDTTDRGNAILLQGQPIANLPTARLFAYATHFEANPLGLEWIDDERCVFVFRSKAEARAAQKALQKHITEEPDAEGFVTAKPLPEAIWPPEDRINRSLGKGQGLKGLIRMRWARADDVKKRGAKKDSEFYKKHGWSAGKEQQYDDGPAPREAKRRRRGSPGQDDMERAALDAELDAFIRADDDEPVAEPEVEFEVDDPPVSKMRSDYISNDGRTLLQRTSVMRARPNTLEARLTAPLPRRARAPPRGTMYADLLEDASTEGNHASTDGNLEWGRDEPDLQWGREPHKNGRSNGVRRDRDSGRRSGRGGERQSRNQRPTLTAEDLDAELDAFLEDKD</sequence>
<feature type="compositionally biased region" description="Basic and acidic residues" evidence="2">
    <location>
        <begin position="382"/>
        <end position="397"/>
    </location>
</feature>
<feature type="region of interest" description="Disordered" evidence="2">
    <location>
        <begin position="368"/>
        <end position="446"/>
    </location>
</feature>
<evidence type="ECO:0000313" key="5">
    <source>
        <dbReference type="Proteomes" id="UP001362999"/>
    </source>
</evidence>
<evidence type="ECO:0000256" key="1">
    <source>
        <dbReference type="ARBA" id="ARBA00022884"/>
    </source>
</evidence>
<gene>
    <name evidence="4" type="ORF">R3P38DRAFT_2828901</name>
</gene>
<keyword evidence="1" id="KW-0694">RNA-binding</keyword>
<feature type="region of interest" description="Disordered" evidence="2">
    <location>
        <begin position="239"/>
        <end position="275"/>
    </location>
</feature>
<dbReference type="GO" id="GO:0000340">
    <property type="term" value="F:RNA 7-methylguanosine cap binding"/>
    <property type="evidence" value="ECO:0007669"/>
    <property type="project" value="InterPro"/>
</dbReference>
<feature type="compositionally biased region" description="Polar residues" evidence="2">
    <location>
        <begin position="369"/>
        <end position="378"/>
    </location>
</feature>
<protein>
    <recommendedName>
        <fullName evidence="3">Chromatin target of PRMT1 protein C-terminal domain-containing protein</fullName>
    </recommendedName>
</protein>
<evidence type="ECO:0000256" key="2">
    <source>
        <dbReference type="SAM" id="MobiDB-lite"/>
    </source>
</evidence>
<dbReference type="EMBL" id="JAWWNJ010000002">
    <property type="protein sequence ID" value="KAK7061331.1"/>
    <property type="molecule type" value="Genomic_DNA"/>
</dbReference>
<evidence type="ECO:0000259" key="3">
    <source>
        <dbReference type="SMART" id="SM01218"/>
    </source>
</evidence>
<organism evidence="4 5">
    <name type="scientific">Favolaschia claudopus</name>
    <dbReference type="NCBI Taxonomy" id="2862362"/>
    <lineage>
        <taxon>Eukaryota</taxon>
        <taxon>Fungi</taxon>
        <taxon>Dikarya</taxon>
        <taxon>Basidiomycota</taxon>
        <taxon>Agaricomycotina</taxon>
        <taxon>Agaricomycetes</taxon>
        <taxon>Agaricomycetidae</taxon>
        <taxon>Agaricales</taxon>
        <taxon>Marasmiineae</taxon>
        <taxon>Mycenaceae</taxon>
        <taxon>Favolaschia</taxon>
    </lineage>
</organism>
<keyword evidence="5" id="KW-1185">Reference proteome</keyword>
<dbReference type="InterPro" id="IPR025715">
    <property type="entry name" value="FoP_C"/>
</dbReference>